<dbReference type="EMBL" id="CM056816">
    <property type="protein sequence ID" value="KAJ8632539.1"/>
    <property type="molecule type" value="Genomic_DNA"/>
</dbReference>
<reference evidence="1 2" key="1">
    <citation type="journal article" date="2022" name="Hortic Res">
        <title>A haplotype resolved chromosomal level avocado genome allows analysis of novel avocado genes.</title>
        <authorList>
            <person name="Nath O."/>
            <person name="Fletcher S.J."/>
            <person name="Hayward A."/>
            <person name="Shaw L.M."/>
            <person name="Masouleh A.K."/>
            <person name="Furtado A."/>
            <person name="Henry R.J."/>
            <person name="Mitter N."/>
        </authorList>
    </citation>
    <scope>NUCLEOTIDE SEQUENCE [LARGE SCALE GENOMIC DNA]</scope>
    <source>
        <strain evidence="2">cv. Hass</strain>
    </source>
</reference>
<sequence>MPFECCRNSAPRLDLSGEDSLDLSFSSASAIDFFFSGIGKKSRSSPSQCREPEISCSDESAIRTFCFFSLPNNQHLQIPLYSQSTETLNAIFSPTSTEQGKSRFSETKSTKAQPLLLLFQYRPFSKDGCSVAHFEFEHQRGSSPCKNGDERGDPFSPITYLLSVPAVGASHCCAASSRPVVGFLSSSTGKKRPQTLASHCSRSQLNKGAIWVLDFSAGPTSSRTINEKRRGISSLFADHADLARFLRSSPKREDLAVSIVVAVSLPAVTGPLRKRKKTLATTTSPSQKRKKTSLSRRRFDFCSSATDVRFDSVETLPSGDGYDGEESHWAELPPEILWDVVRRLEASESAWQGRRNVVACAAVCRAWRRVCKEVAGVPEISAKLTFSASLKQPGPRTTPIQCYIKRNKASSTYHLYLGLNTDSGKFLLAAQKIGHPTTSEYIISLDTKDISRKSIGYMGKLRSNFLGTKFAIYDSQPPYCGAVTSTGRSSCRFYSRKVSPKVPFGSYDIAHVAYELNMLGTRGPRGPRRMHCTMHSIPSSALEPKGSVPYFSDLPPSLEDSFSGISFSRSLDHIAGDLKSTDSSRFSESNRFTKVSVDVSGKEGPLILKNNTPRWHEPLQFWCLNFHGRVTVASVKNFQLIAASGEPTDKAGAGTSQAGSSEHDKIILQFGRIGKDLFTMDYRYPLSAFQAFGICLSSFDSKLPCSISVVLGTILLARLGSCMNVVASLSCNVCWEDDLHDVMWPRKRSDMFCKYICIITNLRRPLHSSEGMLGNKNADRICTCKVSWFSAKHQQQTTDRYQRLGSEEDCVKSFGFIVQEPVLADKLRTEIIYTISKVGGHLSSSLGVAEPTVALHHVFNTREDKVIWDVGHQAYPHKILTGRRSRMHTIRHTLGLAGFPKRDESVHDAFGAGQSSTSISAALGMYGFSKDGY</sequence>
<name>A0ACC2LGJ1_PERAE</name>
<protein>
    <submittedName>
        <fullName evidence="1">Uncharacterized protein</fullName>
    </submittedName>
</protein>
<organism evidence="1 2">
    <name type="scientific">Persea americana</name>
    <name type="common">Avocado</name>
    <dbReference type="NCBI Taxonomy" id="3435"/>
    <lineage>
        <taxon>Eukaryota</taxon>
        <taxon>Viridiplantae</taxon>
        <taxon>Streptophyta</taxon>
        <taxon>Embryophyta</taxon>
        <taxon>Tracheophyta</taxon>
        <taxon>Spermatophyta</taxon>
        <taxon>Magnoliopsida</taxon>
        <taxon>Magnoliidae</taxon>
        <taxon>Laurales</taxon>
        <taxon>Lauraceae</taxon>
        <taxon>Persea</taxon>
    </lineage>
</organism>
<evidence type="ECO:0000313" key="2">
    <source>
        <dbReference type="Proteomes" id="UP001234297"/>
    </source>
</evidence>
<dbReference type="Proteomes" id="UP001234297">
    <property type="component" value="Chromosome 8"/>
</dbReference>
<gene>
    <name evidence="1" type="ORF">MRB53_025875</name>
</gene>
<comment type="caution">
    <text evidence="1">The sequence shown here is derived from an EMBL/GenBank/DDBJ whole genome shotgun (WGS) entry which is preliminary data.</text>
</comment>
<evidence type="ECO:0000313" key="1">
    <source>
        <dbReference type="EMBL" id="KAJ8632539.1"/>
    </source>
</evidence>
<accession>A0ACC2LGJ1</accession>
<proteinExistence type="predicted"/>
<keyword evidence="2" id="KW-1185">Reference proteome</keyword>